<gene>
    <name evidence="1" type="ORF">PILCRDRAFT_1991</name>
</gene>
<keyword evidence="2" id="KW-1185">Reference proteome</keyword>
<dbReference type="InParanoid" id="A0A0C3BT22"/>
<name>A0A0C3BT22_PILCF</name>
<dbReference type="Proteomes" id="UP000054166">
    <property type="component" value="Unassembled WGS sequence"/>
</dbReference>
<dbReference type="HOGENOM" id="CLU_2868451_0_0_1"/>
<evidence type="ECO:0000313" key="1">
    <source>
        <dbReference type="EMBL" id="KIM89668.1"/>
    </source>
</evidence>
<organism evidence="1 2">
    <name type="scientific">Piloderma croceum (strain F 1598)</name>
    <dbReference type="NCBI Taxonomy" id="765440"/>
    <lineage>
        <taxon>Eukaryota</taxon>
        <taxon>Fungi</taxon>
        <taxon>Dikarya</taxon>
        <taxon>Basidiomycota</taxon>
        <taxon>Agaricomycotina</taxon>
        <taxon>Agaricomycetes</taxon>
        <taxon>Agaricomycetidae</taxon>
        <taxon>Atheliales</taxon>
        <taxon>Atheliaceae</taxon>
        <taxon>Piloderma</taxon>
    </lineage>
</organism>
<dbReference type="EMBL" id="KN832974">
    <property type="protein sequence ID" value="KIM89668.1"/>
    <property type="molecule type" value="Genomic_DNA"/>
</dbReference>
<sequence>MDVEEYKPKASKREDVVEQCHDETAEHDDGSPKEVHKDFPRTPHIILIIRGLFKESTCSPSRTL</sequence>
<protein>
    <submittedName>
        <fullName evidence="1">Uncharacterized protein</fullName>
    </submittedName>
</protein>
<dbReference type="AlphaFoldDB" id="A0A0C3BT22"/>
<reference evidence="2" key="2">
    <citation type="submission" date="2015-01" db="EMBL/GenBank/DDBJ databases">
        <title>Evolutionary Origins and Diversification of the Mycorrhizal Mutualists.</title>
        <authorList>
            <consortium name="DOE Joint Genome Institute"/>
            <consortium name="Mycorrhizal Genomics Consortium"/>
            <person name="Kohler A."/>
            <person name="Kuo A."/>
            <person name="Nagy L.G."/>
            <person name="Floudas D."/>
            <person name="Copeland A."/>
            <person name="Barry K.W."/>
            <person name="Cichocki N."/>
            <person name="Veneault-Fourrey C."/>
            <person name="LaButti K."/>
            <person name="Lindquist E.A."/>
            <person name="Lipzen A."/>
            <person name="Lundell T."/>
            <person name="Morin E."/>
            <person name="Murat C."/>
            <person name="Riley R."/>
            <person name="Ohm R."/>
            <person name="Sun H."/>
            <person name="Tunlid A."/>
            <person name="Henrissat B."/>
            <person name="Grigoriev I.V."/>
            <person name="Hibbett D.S."/>
            <person name="Martin F."/>
        </authorList>
    </citation>
    <scope>NUCLEOTIDE SEQUENCE [LARGE SCALE GENOMIC DNA]</scope>
    <source>
        <strain evidence="2">F 1598</strain>
    </source>
</reference>
<accession>A0A0C3BT22</accession>
<proteinExistence type="predicted"/>
<evidence type="ECO:0000313" key="2">
    <source>
        <dbReference type="Proteomes" id="UP000054166"/>
    </source>
</evidence>
<reference evidence="1 2" key="1">
    <citation type="submission" date="2014-04" db="EMBL/GenBank/DDBJ databases">
        <authorList>
            <consortium name="DOE Joint Genome Institute"/>
            <person name="Kuo A."/>
            <person name="Tarkka M."/>
            <person name="Buscot F."/>
            <person name="Kohler A."/>
            <person name="Nagy L.G."/>
            <person name="Floudas D."/>
            <person name="Copeland A."/>
            <person name="Barry K.W."/>
            <person name="Cichocki N."/>
            <person name="Veneault-Fourrey C."/>
            <person name="LaButti K."/>
            <person name="Lindquist E.A."/>
            <person name="Lipzen A."/>
            <person name="Lundell T."/>
            <person name="Morin E."/>
            <person name="Murat C."/>
            <person name="Sun H."/>
            <person name="Tunlid A."/>
            <person name="Henrissat B."/>
            <person name="Grigoriev I.V."/>
            <person name="Hibbett D.S."/>
            <person name="Martin F."/>
            <person name="Nordberg H.P."/>
            <person name="Cantor M.N."/>
            <person name="Hua S.X."/>
        </authorList>
    </citation>
    <scope>NUCLEOTIDE SEQUENCE [LARGE SCALE GENOMIC DNA]</scope>
    <source>
        <strain evidence="1 2">F 1598</strain>
    </source>
</reference>